<sequence length="364" mass="40995">MTVPHFLTLADLSVPQIRRLLRHSYRLKQQSLPWLQPKGSMPTKQVARLALPSQSLFSKTIALLFSKRSTRTRLAAETSASLLGGRALFLGREDIQLGVNETPRDTARVIGGMCQGIFARVGEHEEIEELAKYSPVPVCNALSSLWHPTQILADLLTLHEHAAHLLEHAPPESTASAIQGKRPPAKNLPELPPLTIAYVGDSANVLHDMLVTYPRLGHRLRVASPEKYRAPKAVWDRVLELECDKGIWWGSDPREAVHGADVVITDTWISMGQEAEKEERLRAFEGYQVTEKLCREGGAKKNWKFLHCLPRKQQEVDDEVFYGPRSLVFPEADNRKWTIMAVFDMYFGKCAAPKDKKPLDQNDD</sequence>
<dbReference type="InterPro" id="IPR006132">
    <property type="entry name" value="Asp/Orn_carbamoyltranf_P-bd"/>
</dbReference>
<dbReference type="Pfam" id="PF02729">
    <property type="entry name" value="OTCace_N"/>
    <property type="match status" value="1"/>
</dbReference>
<dbReference type="InterPro" id="IPR002292">
    <property type="entry name" value="Orn/put_carbamltrans"/>
</dbReference>
<organism evidence="7 8">
    <name type="scientific">Amanita muscaria (strain Koide BX008)</name>
    <dbReference type="NCBI Taxonomy" id="946122"/>
    <lineage>
        <taxon>Eukaryota</taxon>
        <taxon>Fungi</taxon>
        <taxon>Dikarya</taxon>
        <taxon>Basidiomycota</taxon>
        <taxon>Agaricomycotina</taxon>
        <taxon>Agaricomycetes</taxon>
        <taxon>Agaricomycetidae</taxon>
        <taxon>Agaricales</taxon>
        <taxon>Pluteineae</taxon>
        <taxon>Amanitaceae</taxon>
        <taxon>Amanita</taxon>
    </lineage>
</organism>
<dbReference type="PANTHER" id="PTHR45753:SF3">
    <property type="entry name" value="ORNITHINE TRANSCARBAMYLASE, MITOCHONDRIAL"/>
    <property type="match status" value="1"/>
</dbReference>
<dbReference type="GO" id="GO:0005739">
    <property type="term" value="C:mitochondrion"/>
    <property type="evidence" value="ECO:0007669"/>
    <property type="project" value="TreeGrafter"/>
</dbReference>
<evidence type="ECO:0000313" key="7">
    <source>
        <dbReference type="EMBL" id="KIL60023.1"/>
    </source>
</evidence>
<dbReference type="InterPro" id="IPR036901">
    <property type="entry name" value="Asp/Orn_carbamoylTrfase_sf"/>
</dbReference>
<feature type="domain" description="Aspartate/ornithine carbamoyltransferase carbamoyl-P binding" evidence="6">
    <location>
        <begin position="5"/>
        <end position="160"/>
    </location>
</feature>
<keyword evidence="8" id="KW-1185">Reference proteome</keyword>
<dbReference type="Gene3D" id="3.40.50.1370">
    <property type="entry name" value="Aspartate/ornithine carbamoyltransferase"/>
    <property type="match status" value="2"/>
</dbReference>
<evidence type="ECO:0000256" key="3">
    <source>
        <dbReference type="ARBA" id="ARBA00022679"/>
    </source>
</evidence>
<comment type="similarity">
    <text evidence="1">Belongs to the aspartate/ornithine carbamoyltransferase superfamily. OTCase family.</text>
</comment>
<dbReference type="GO" id="GO:0019240">
    <property type="term" value="P:citrulline biosynthetic process"/>
    <property type="evidence" value="ECO:0007669"/>
    <property type="project" value="TreeGrafter"/>
</dbReference>
<evidence type="ECO:0000259" key="5">
    <source>
        <dbReference type="Pfam" id="PF00185"/>
    </source>
</evidence>
<dbReference type="OrthoDB" id="10252326at2759"/>
<dbReference type="GO" id="GO:0004585">
    <property type="term" value="F:ornithine carbamoyltransferase activity"/>
    <property type="evidence" value="ECO:0007669"/>
    <property type="project" value="UniProtKB-EC"/>
</dbReference>
<evidence type="ECO:0000256" key="1">
    <source>
        <dbReference type="ARBA" id="ARBA00007805"/>
    </source>
</evidence>
<dbReference type="NCBIfam" id="TIGR00658">
    <property type="entry name" value="orni_carb_tr"/>
    <property type="match status" value="1"/>
</dbReference>
<dbReference type="GO" id="GO:0042450">
    <property type="term" value="P:L-arginine biosynthetic process via ornithine"/>
    <property type="evidence" value="ECO:0007669"/>
    <property type="project" value="TreeGrafter"/>
</dbReference>
<dbReference type="AlphaFoldDB" id="A0A0C2WUL7"/>
<proteinExistence type="inferred from homology"/>
<feature type="domain" description="Aspartate/ornithine carbamoyltransferase Asp/Orn-binding" evidence="5">
    <location>
        <begin position="194"/>
        <end position="344"/>
    </location>
</feature>
<name>A0A0C2WUL7_AMAMK</name>
<protein>
    <recommendedName>
        <fullName evidence="2">ornithine carbamoyltransferase</fullName>
        <ecNumber evidence="2">2.1.3.3</ecNumber>
    </recommendedName>
</protein>
<dbReference type="Proteomes" id="UP000054549">
    <property type="component" value="Unassembled WGS sequence"/>
</dbReference>
<evidence type="ECO:0000313" key="8">
    <source>
        <dbReference type="Proteomes" id="UP000054549"/>
    </source>
</evidence>
<dbReference type="PRINTS" id="PR00102">
    <property type="entry name" value="OTCASE"/>
</dbReference>
<dbReference type="FunFam" id="3.40.50.1370:FF:000008">
    <property type="entry name" value="Ornithine carbamoyltransferase"/>
    <property type="match status" value="1"/>
</dbReference>
<reference evidence="7 8" key="1">
    <citation type="submission" date="2014-04" db="EMBL/GenBank/DDBJ databases">
        <title>Evolutionary Origins and Diversification of the Mycorrhizal Mutualists.</title>
        <authorList>
            <consortium name="DOE Joint Genome Institute"/>
            <consortium name="Mycorrhizal Genomics Consortium"/>
            <person name="Kohler A."/>
            <person name="Kuo A."/>
            <person name="Nagy L.G."/>
            <person name="Floudas D."/>
            <person name="Copeland A."/>
            <person name="Barry K.W."/>
            <person name="Cichocki N."/>
            <person name="Veneault-Fourrey C."/>
            <person name="LaButti K."/>
            <person name="Lindquist E.A."/>
            <person name="Lipzen A."/>
            <person name="Lundell T."/>
            <person name="Morin E."/>
            <person name="Murat C."/>
            <person name="Riley R."/>
            <person name="Ohm R."/>
            <person name="Sun H."/>
            <person name="Tunlid A."/>
            <person name="Henrissat B."/>
            <person name="Grigoriev I.V."/>
            <person name="Hibbett D.S."/>
            <person name="Martin F."/>
        </authorList>
    </citation>
    <scope>NUCLEOTIDE SEQUENCE [LARGE SCALE GENOMIC DNA]</scope>
    <source>
        <strain evidence="7 8">Koide BX008</strain>
    </source>
</reference>
<dbReference type="PRINTS" id="PR00100">
    <property type="entry name" value="AOTCASE"/>
</dbReference>
<dbReference type="PROSITE" id="PS00097">
    <property type="entry name" value="CARBAMOYLTRANSFERASE"/>
    <property type="match status" value="1"/>
</dbReference>
<dbReference type="InParanoid" id="A0A0C2WUL7"/>
<dbReference type="EMBL" id="KN818305">
    <property type="protein sequence ID" value="KIL60023.1"/>
    <property type="molecule type" value="Genomic_DNA"/>
</dbReference>
<evidence type="ECO:0000259" key="6">
    <source>
        <dbReference type="Pfam" id="PF02729"/>
    </source>
</evidence>
<dbReference type="GO" id="GO:0016597">
    <property type="term" value="F:amino acid binding"/>
    <property type="evidence" value="ECO:0007669"/>
    <property type="project" value="InterPro"/>
</dbReference>
<dbReference type="SUPFAM" id="SSF53671">
    <property type="entry name" value="Aspartate/ornithine carbamoyltransferase"/>
    <property type="match status" value="1"/>
</dbReference>
<dbReference type="EC" id="2.1.3.3" evidence="2"/>
<evidence type="ECO:0000256" key="2">
    <source>
        <dbReference type="ARBA" id="ARBA00013007"/>
    </source>
</evidence>
<dbReference type="Pfam" id="PF00185">
    <property type="entry name" value="OTCace"/>
    <property type="match status" value="1"/>
</dbReference>
<dbReference type="FunCoup" id="A0A0C2WUL7">
    <property type="interactions" value="312"/>
</dbReference>
<evidence type="ECO:0000256" key="4">
    <source>
        <dbReference type="RuleBase" id="RU003634"/>
    </source>
</evidence>
<accession>A0A0C2WUL7</accession>
<dbReference type="InterPro" id="IPR006130">
    <property type="entry name" value="Asp/Orn_carbamoylTrfase"/>
</dbReference>
<dbReference type="STRING" id="946122.A0A0C2WUL7"/>
<gene>
    <name evidence="7" type="ORF">M378DRAFT_168529</name>
</gene>
<dbReference type="PANTHER" id="PTHR45753">
    <property type="entry name" value="ORNITHINE CARBAMOYLTRANSFERASE, MITOCHONDRIAL"/>
    <property type="match status" value="1"/>
</dbReference>
<dbReference type="HOGENOM" id="CLU_043846_3_0_1"/>
<dbReference type="InterPro" id="IPR006131">
    <property type="entry name" value="Asp_carbamoyltransf_Asp/Orn-bd"/>
</dbReference>
<keyword evidence="3 4" id="KW-0808">Transferase</keyword>